<keyword evidence="1" id="KW-0805">Transcription regulation</keyword>
<dbReference type="OrthoDB" id="6454727at2"/>
<dbReference type="InterPro" id="IPR039422">
    <property type="entry name" value="MarR/SlyA-like"/>
</dbReference>
<proteinExistence type="predicted"/>
<dbReference type="Pfam" id="PF22381">
    <property type="entry name" value="Staph_reg_Sar_Rot"/>
    <property type="match status" value="1"/>
</dbReference>
<dbReference type="GO" id="GO:0003677">
    <property type="term" value="F:DNA binding"/>
    <property type="evidence" value="ECO:0007669"/>
    <property type="project" value="UniProtKB-KW"/>
</dbReference>
<dbReference type="EMBL" id="PDNW01000014">
    <property type="protein sequence ID" value="PLC48929.1"/>
    <property type="molecule type" value="Genomic_DNA"/>
</dbReference>
<evidence type="ECO:0000313" key="5">
    <source>
        <dbReference type="EMBL" id="PLC48929.1"/>
    </source>
</evidence>
<dbReference type="PROSITE" id="PS50995">
    <property type="entry name" value="HTH_MARR_2"/>
    <property type="match status" value="1"/>
</dbReference>
<accession>A0A2N4U1M9</accession>
<dbReference type="GO" id="GO:0003700">
    <property type="term" value="F:DNA-binding transcription factor activity"/>
    <property type="evidence" value="ECO:0007669"/>
    <property type="project" value="InterPro"/>
</dbReference>
<evidence type="ECO:0000259" key="4">
    <source>
        <dbReference type="PROSITE" id="PS50995"/>
    </source>
</evidence>
<name>A0A2N4U1M9_9BURK</name>
<protein>
    <submittedName>
        <fullName evidence="5">MarR family transcriptional regulator</fullName>
    </submittedName>
</protein>
<dbReference type="PANTHER" id="PTHR33164">
    <property type="entry name" value="TRANSCRIPTIONAL REGULATOR, MARR FAMILY"/>
    <property type="match status" value="1"/>
</dbReference>
<evidence type="ECO:0000256" key="2">
    <source>
        <dbReference type="ARBA" id="ARBA00023125"/>
    </source>
</evidence>
<dbReference type="PANTHER" id="PTHR33164:SF64">
    <property type="entry name" value="TRANSCRIPTIONAL REGULATOR SLYA"/>
    <property type="match status" value="1"/>
</dbReference>
<dbReference type="InterPro" id="IPR000835">
    <property type="entry name" value="HTH_MarR-typ"/>
</dbReference>
<dbReference type="InterPro" id="IPR036388">
    <property type="entry name" value="WH-like_DNA-bd_sf"/>
</dbReference>
<dbReference type="PRINTS" id="PR00598">
    <property type="entry name" value="HTHMARR"/>
</dbReference>
<dbReference type="AlphaFoldDB" id="A0A2N4U1M9"/>
<comment type="caution">
    <text evidence="5">The sequence shown here is derived from an EMBL/GenBank/DDBJ whole genome shotgun (WGS) entry which is preliminary data.</text>
</comment>
<dbReference type="SUPFAM" id="SSF46785">
    <property type="entry name" value="Winged helix' DNA-binding domain"/>
    <property type="match status" value="1"/>
</dbReference>
<keyword evidence="6" id="KW-1185">Reference proteome</keyword>
<organism evidence="5 6">
    <name type="scientific">Pollutimonas subterranea</name>
    <dbReference type="NCBI Taxonomy" id="2045210"/>
    <lineage>
        <taxon>Bacteria</taxon>
        <taxon>Pseudomonadati</taxon>
        <taxon>Pseudomonadota</taxon>
        <taxon>Betaproteobacteria</taxon>
        <taxon>Burkholderiales</taxon>
        <taxon>Alcaligenaceae</taxon>
        <taxon>Pollutimonas</taxon>
    </lineage>
</organism>
<keyword evidence="3" id="KW-0804">Transcription</keyword>
<dbReference type="Gene3D" id="1.10.10.10">
    <property type="entry name" value="Winged helix-like DNA-binding domain superfamily/Winged helix DNA-binding domain"/>
    <property type="match status" value="1"/>
</dbReference>
<keyword evidence="2" id="KW-0238">DNA-binding</keyword>
<sequence>MVLKPALRATITTHMRKKSLNVVQDKESPPVQTMDSTRFVHRYLASVLAQASHRISAEFHIEVKKAGLTVTEWRVLGSLFEGDGETVGRLAELAVTKQPTLSKVLPRLQEQGYVSMQASRLDRRQTLVSITPKGSKLIHGLCEQAMEHQRRVLEKLDPDHADRLVDMLRAIISR</sequence>
<evidence type="ECO:0000256" key="3">
    <source>
        <dbReference type="ARBA" id="ARBA00023163"/>
    </source>
</evidence>
<feature type="domain" description="HTH marR-type" evidence="4">
    <location>
        <begin position="41"/>
        <end position="173"/>
    </location>
</feature>
<dbReference type="SMART" id="SM00347">
    <property type="entry name" value="HTH_MARR"/>
    <property type="match status" value="1"/>
</dbReference>
<reference evidence="5 6" key="1">
    <citation type="submission" date="2017-10" db="EMBL/GenBank/DDBJ databases">
        <title>Two draft genome sequences of Pusillimonas sp. strains isolated from a nitrate- and radionuclide-contaminated groundwater in Russia.</title>
        <authorList>
            <person name="Grouzdev D.S."/>
            <person name="Tourova T.P."/>
            <person name="Goeva M.A."/>
            <person name="Babich T.L."/>
            <person name="Sokolova D.S."/>
            <person name="Abdullin R."/>
            <person name="Poltaraus A.B."/>
            <person name="Toshchakov S.V."/>
            <person name="Nazina T.N."/>
        </authorList>
    </citation>
    <scope>NUCLEOTIDE SEQUENCE [LARGE SCALE GENOMIC DNA]</scope>
    <source>
        <strain evidence="5 6">JR1/69-3-13</strain>
    </source>
</reference>
<dbReference type="Proteomes" id="UP000234190">
    <property type="component" value="Unassembled WGS sequence"/>
</dbReference>
<dbReference type="InterPro" id="IPR036390">
    <property type="entry name" value="WH_DNA-bd_sf"/>
</dbReference>
<evidence type="ECO:0000256" key="1">
    <source>
        <dbReference type="ARBA" id="ARBA00023015"/>
    </source>
</evidence>
<evidence type="ECO:0000313" key="6">
    <source>
        <dbReference type="Proteomes" id="UP000234190"/>
    </source>
</evidence>
<dbReference type="InterPro" id="IPR055166">
    <property type="entry name" value="Transc_reg_Sar_Rot_HTH"/>
</dbReference>
<dbReference type="GO" id="GO:0006950">
    <property type="term" value="P:response to stress"/>
    <property type="evidence" value="ECO:0007669"/>
    <property type="project" value="TreeGrafter"/>
</dbReference>
<gene>
    <name evidence="5" type="ORF">CR159_15335</name>
</gene>